<dbReference type="RefSeq" id="XP_001828489.2">
    <property type="nucleotide sequence ID" value="XM_001828437.2"/>
</dbReference>
<protein>
    <recommendedName>
        <fullName evidence="5">BZIP domain-containing protein</fullName>
    </recommendedName>
</protein>
<feature type="compositionally biased region" description="Low complexity" evidence="4">
    <location>
        <begin position="246"/>
        <end position="260"/>
    </location>
</feature>
<comment type="subcellular location">
    <subcellularLocation>
        <location evidence="2">Cytoplasm</location>
    </subcellularLocation>
    <subcellularLocation>
        <location evidence="1">Nucleus</location>
    </subcellularLocation>
</comment>
<evidence type="ECO:0000313" key="7">
    <source>
        <dbReference type="Proteomes" id="UP000001861"/>
    </source>
</evidence>
<dbReference type="InParanoid" id="A8N0T8"/>
<feature type="compositionally biased region" description="Polar residues" evidence="4">
    <location>
        <begin position="268"/>
        <end position="277"/>
    </location>
</feature>
<dbReference type="CDD" id="cd14688">
    <property type="entry name" value="bZIP_YAP"/>
    <property type="match status" value="1"/>
</dbReference>
<feature type="domain" description="BZIP" evidence="5">
    <location>
        <begin position="152"/>
        <end position="215"/>
    </location>
</feature>
<dbReference type="STRING" id="240176.A8N0T8"/>
<dbReference type="eggNOG" id="ENOG502RPD7">
    <property type="taxonomic scope" value="Eukaryota"/>
</dbReference>
<dbReference type="SUPFAM" id="SSF111430">
    <property type="entry name" value="YAP1 redox domain"/>
    <property type="match status" value="1"/>
</dbReference>
<feature type="region of interest" description="Disordered" evidence="4">
    <location>
        <begin position="402"/>
        <end position="475"/>
    </location>
</feature>
<sequence length="569" mass="61877">METFQDVPPLWDFPGAVNYSQMPDEDFMNLFSKQFPQTGAVVDPMSFGGGYMDNSVANMNQQQHVNNLPPPLPSLTPPSEDSSPSPPNSNQEPEEKDVQQPPKRKAADLPQDGPSSKSQHTMNNNEKKSATASTSATTSGNRRKSTSTVKDESRLLKRKEQNRAAQRAFRERKEKHVRDLEERVAELEAKNEEATHENENLRDLLARLQSENVMLKQQQFTFSMPRSTTDNSFPGTDMSAFNSGLASGSNGSFAAASSSKSPRHTNPLEWSSSSTFDPTRLNLLDDLPQPTATQGAMQLDFGFGNTGLASNAPYTSIAANPMFMSFASSFDSSTPSASTNSDSPNHSMNGGSTNSAFNFDFNSLTPWPTQTNNQENSLDDLLSNYMNNSNSYGNSYLTSPASVSPVAHHPKPAGLSCSTSSTSSPSSSSTDPLFTPKDMATPESDRDGAHHDTTKCPKNRSEVAKRVEEAGESPFAPSVQKCQDALFGTMISCSGSVSFPKTQKSDQNVEVLTAWRSITSNPKFKDTDISDLCAEFTAKARCDGQKVVLEPSGVVSILEKLSQKQQPQH</sequence>
<dbReference type="PANTHER" id="PTHR40621">
    <property type="entry name" value="TRANSCRIPTION FACTOR KAPC-RELATED"/>
    <property type="match status" value="1"/>
</dbReference>
<evidence type="ECO:0000256" key="1">
    <source>
        <dbReference type="ARBA" id="ARBA00004123"/>
    </source>
</evidence>
<dbReference type="PROSITE" id="PS50217">
    <property type="entry name" value="BZIP"/>
    <property type="match status" value="1"/>
</dbReference>
<dbReference type="GO" id="GO:0090575">
    <property type="term" value="C:RNA polymerase II transcription regulator complex"/>
    <property type="evidence" value="ECO:0007669"/>
    <property type="project" value="TreeGrafter"/>
</dbReference>
<feature type="compositionally biased region" description="Basic and acidic residues" evidence="4">
    <location>
        <begin position="443"/>
        <end position="469"/>
    </location>
</feature>
<dbReference type="Gene3D" id="1.10.238.100">
    <property type="entry name" value="YAP1 redox domain. Chain B"/>
    <property type="match status" value="1"/>
</dbReference>
<dbReference type="Pfam" id="PF00170">
    <property type="entry name" value="bZIP_1"/>
    <property type="match status" value="1"/>
</dbReference>
<feature type="region of interest" description="Disordered" evidence="4">
    <location>
        <begin position="246"/>
        <end position="289"/>
    </location>
</feature>
<dbReference type="KEGG" id="cci:CC1G_08635"/>
<keyword evidence="7" id="KW-1185">Reference proteome</keyword>
<dbReference type="SUPFAM" id="SSF57959">
    <property type="entry name" value="Leucine zipper domain"/>
    <property type="match status" value="1"/>
</dbReference>
<organism evidence="6 7">
    <name type="scientific">Coprinopsis cinerea (strain Okayama-7 / 130 / ATCC MYA-4618 / FGSC 9003)</name>
    <name type="common">Inky cap fungus</name>
    <name type="synonym">Hormographiella aspergillata</name>
    <dbReference type="NCBI Taxonomy" id="240176"/>
    <lineage>
        <taxon>Eukaryota</taxon>
        <taxon>Fungi</taxon>
        <taxon>Dikarya</taxon>
        <taxon>Basidiomycota</taxon>
        <taxon>Agaricomycotina</taxon>
        <taxon>Agaricomycetes</taxon>
        <taxon>Agaricomycetidae</taxon>
        <taxon>Agaricales</taxon>
        <taxon>Agaricineae</taxon>
        <taxon>Psathyrellaceae</taxon>
        <taxon>Coprinopsis</taxon>
    </lineage>
</organism>
<dbReference type="AlphaFoldDB" id="A8N0T8"/>
<dbReference type="InterPro" id="IPR004827">
    <property type="entry name" value="bZIP"/>
</dbReference>
<dbReference type="PANTHER" id="PTHR40621:SF6">
    <property type="entry name" value="AP-1-LIKE TRANSCRIPTION FACTOR YAP1-RELATED"/>
    <property type="match status" value="1"/>
</dbReference>
<dbReference type="Proteomes" id="UP000001861">
    <property type="component" value="Unassembled WGS sequence"/>
</dbReference>
<comment type="caution">
    <text evidence="6">The sequence shown here is derived from an EMBL/GenBank/DDBJ whole genome shotgun (WGS) entry which is preliminary data.</text>
</comment>
<dbReference type="HOGENOM" id="CLU_022828_0_0_1"/>
<dbReference type="GO" id="GO:0005737">
    <property type="term" value="C:cytoplasm"/>
    <property type="evidence" value="ECO:0007669"/>
    <property type="project" value="UniProtKB-SubCell"/>
</dbReference>
<dbReference type="EMBL" id="AACS02000001">
    <property type="protein sequence ID" value="EAU93322.2"/>
    <property type="molecule type" value="Genomic_DNA"/>
</dbReference>
<evidence type="ECO:0000256" key="2">
    <source>
        <dbReference type="ARBA" id="ARBA00004496"/>
    </source>
</evidence>
<feature type="compositionally biased region" description="Low complexity" evidence="4">
    <location>
        <begin position="416"/>
        <end position="430"/>
    </location>
</feature>
<feature type="region of interest" description="Disordered" evidence="4">
    <location>
        <begin position="63"/>
        <end position="177"/>
    </location>
</feature>
<feature type="compositionally biased region" description="Low complexity" evidence="4">
    <location>
        <begin position="130"/>
        <end position="139"/>
    </location>
</feature>
<dbReference type="GO" id="GO:0033554">
    <property type="term" value="P:cellular response to stress"/>
    <property type="evidence" value="ECO:0007669"/>
    <property type="project" value="UniProtKB-ARBA"/>
</dbReference>
<proteinExistence type="predicted"/>
<dbReference type="PROSITE" id="PS00036">
    <property type="entry name" value="BZIP_BASIC"/>
    <property type="match status" value="1"/>
</dbReference>
<accession>A8N0T8</accession>
<feature type="compositionally biased region" description="Low complexity" evidence="4">
    <location>
        <begin position="334"/>
        <end position="345"/>
    </location>
</feature>
<reference evidence="6 7" key="1">
    <citation type="journal article" date="2010" name="Proc. Natl. Acad. Sci. U.S.A.">
        <title>Insights into evolution of multicellular fungi from the assembled chromosomes of the mushroom Coprinopsis cinerea (Coprinus cinereus).</title>
        <authorList>
            <person name="Stajich J.E."/>
            <person name="Wilke S.K."/>
            <person name="Ahren D."/>
            <person name="Au C.H."/>
            <person name="Birren B.W."/>
            <person name="Borodovsky M."/>
            <person name="Burns C."/>
            <person name="Canback B."/>
            <person name="Casselton L.A."/>
            <person name="Cheng C.K."/>
            <person name="Deng J."/>
            <person name="Dietrich F.S."/>
            <person name="Fargo D.C."/>
            <person name="Farman M.L."/>
            <person name="Gathman A.C."/>
            <person name="Goldberg J."/>
            <person name="Guigo R."/>
            <person name="Hoegger P.J."/>
            <person name="Hooker J.B."/>
            <person name="Huggins A."/>
            <person name="James T.Y."/>
            <person name="Kamada T."/>
            <person name="Kilaru S."/>
            <person name="Kodira C."/>
            <person name="Kues U."/>
            <person name="Kupfer D."/>
            <person name="Kwan H.S."/>
            <person name="Lomsadze A."/>
            <person name="Li W."/>
            <person name="Lilly W.W."/>
            <person name="Ma L.J."/>
            <person name="Mackey A.J."/>
            <person name="Manning G."/>
            <person name="Martin F."/>
            <person name="Muraguchi H."/>
            <person name="Natvig D.O."/>
            <person name="Palmerini H."/>
            <person name="Ramesh M.A."/>
            <person name="Rehmeyer C.J."/>
            <person name="Roe B.A."/>
            <person name="Shenoy N."/>
            <person name="Stanke M."/>
            <person name="Ter-Hovhannisyan V."/>
            <person name="Tunlid A."/>
            <person name="Velagapudi R."/>
            <person name="Vision T.J."/>
            <person name="Zeng Q."/>
            <person name="Zolan M.E."/>
            <person name="Pukkila P.J."/>
        </authorList>
    </citation>
    <scope>NUCLEOTIDE SEQUENCE [LARGE SCALE GENOMIC DNA]</scope>
    <source>
        <strain evidence="7">Okayama-7 / 130 / ATCC MYA-4618 / FGSC 9003</strain>
    </source>
</reference>
<feature type="compositionally biased region" description="Low complexity" evidence="4">
    <location>
        <begin position="77"/>
        <end position="91"/>
    </location>
</feature>
<evidence type="ECO:0000313" key="6">
    <source>
        <dbReference type="EMBL" id="EAU93322.2"/>
    </source>
</evidence>
<name>A8N0T8_COPC7</name>
<evidence type="ECO:0000256" key="4">
    <source>
        <dbReference type="SAM" id="MobiDB-lite"/>
    </source>
</evidence>
<dbReference type="Gene3D" id="1.20.5.170">
    <property type="match status" value="1"/>
</dbReference>
<dbReference type="InterPro" id="IPR023167">
    <property type="entry name" value="Yap1_redox_dom_sf"/>
</dbReference>
<dbReference type="InterPro" id="IPR050936">
    <property type="entry name" value="AP-1-like"/>
</dbReference>
<dbReference type="OrthoDB" id="2593073at2759"/>
<gene>
    <name evidence="6" type="ORF">CC1G_08635</name>
</gene>
<feature type="compositionally biased region" description="Basic and acidic residues" evidence="4">
    <location>
        <begin position="149"/>
        <end position="177"/>
    </location>
</feature>
<feature type="compositionally biased region" description="Polar residues" evidence="4">
    <location>
        <begin position="113"/>
        <end position="124"/>
    </location>
</feature>
<keyword evidence="3" id="KW-0539">Nucleus</keyword>
<dbReference type="GO" id="GO:0001228">
    <property type="term" value="F:DNA-binding transcription activator activity, RNA polymerase II-specific"/>
    <property type="evidence" value="ECO:0007669"/>
    <property type="project" value="TreeGrafter"/>
</dbReference>
<dbReference type="OMA" id="PMFMSFA"/>
<dbReference type="SMART" id="SM00338">
    <property type="entry name" value="BRLZ"/>
    <property type="match status" value="1"/>
</dbReference>
<dbReference type="VEuPathDB" id="FungiDB:CC1G_08635"/>
<dbReference type="InterPro" id="IPR046347">
    <property type="entry name" value="bZIP_sf"/>
</dbReference>
<feature type="region of interest" description="Disordered" evidence="4">
    <location>
        <begin position="334"/>
        <end position="354"/>
    </location>
</feature>
<dbReference type="GO" id="GO:0000976">
    <property type="term" value="F:transcription cis-regulatory region binding"/>
    <property type="evidence" value="ECO:0007669"/>
    <property type="project" value="InterPro"/>
</dbReference>
<evidence type="ECO:0000259" key="5">
    <source>
        <dbReference type="PROSITE" id="PS50217"/>
    </source>
</evidence>
<dbReference type="GeneID" id="6004913"/>
<evidence type="ECO:0000256" key="3">
    <source>
        <dbReference type="ARBA" id="ARBA00023242"/>
    </source>
</evidence>